<evidence type="ECO:0000313" key="3">
    <source>
        <dbReference type="Proteomes" id="UP000002247"/>
    </source>
</evidence>
<feature type="signal peptide" evidence="1">
    <location>
        <begin position="1"/>
        <end position="21"/>
    </location>
</feature>
<gene>
    <name evidence="2" type="ordered locus">Srot_1912</name>
</gene>
<name>D6Z8U1_SEGRD</name>
<evidence type="ECO:0008006" key="4">
    <source>
        <dbReference type="Google" id="ProtNLM"/>
    </source>
</evidence>
<dbReference type="HOGENOM" id="CLU_1184392_0_0_11"/>
<organism evidence="2 3">
    <name type="scientific">Segniliparus rotundus (strain ATCC BAA-972 / CDC 1076 / CIP 108378 / DSM 44985 / JCM 13578)</name>
    <dbReference type="NCBI Taxonomy" id="640132"/>
    <lineage>
        <taxon>Bacteria</taxon>
        <taxon>Bacillati</taxon>
        <taxon>Actinomycetota</taxon>
        <taxon>Actinomycetes</taxon>
        <taxon>Mycobacteriales</taxon>
        <taxon>Segniliparaceae</taxon>
        <taxon>Segniliparus</taxon>
    </lineage>
</organism>
<evidence type="ECO:0000313" key="2">
    <source>
        <dbReference type="EMBL" id="ADG98371.1"/>
    </source>
</evidence>
<proteinExistence type="predicted"/>
<protein>
    <recommendedName>
        <fullName evidence="4">PknH-like extracellular domain-containing protein</fullName>
    </recommendedName>
</protein>
<accession>D6Z8U1</accession>
<feature type="chain" id="PRO_5039184782" description="PknH-like extracellular domain-containing protein" evidence="1">
    <location>
        <begin position="22"/>
        <end position="228"/>
    </location>
</feature>
<evidence type="ECO:0000256" key="1">
    <source>
        <dbReference type="SAM" id="SignalP"/>
    </source>
</evidence>
<dbReference type="Proteomes" id="UP000002247">
    <property type="component" value="Chromosome"/>
</dbReference>
<dbReference type="RefSeq" id="WP_013138824.1">
    <property type="nucleotide sequence ID" value="NC_014168.1"/>
</dbReference>
<dbReference type="KEGG" id="srt:Srot_1912"/>
<keyword evidence="3" id="KW-1185">Reference proteome</keyword>
<dbReference type="AlphaFoldDB" id="D6Z8U1"/>
<sequence>MVTIRSLLVASVLAIGSAASAISPASADPGPQGLLLTAEESPEGYNLEPGSVEQALGIVTTVRDWMFNGGAQLDPPSCGTELNWLMSYLGPEASAVTLWGPQILLADEVAPRGPRISDIPAHVDACKKVRVTSGAVVLDLAAERLAPPATAATTAAGVKLTVVFTLGAFQQTRVAVCFYGALNDVVVGVLAGSRDLDPAAVSSDAILAAGSDVYKRQIAKIEKARPRK</sequence>
<dbReference type="OrthoDB" id="3430398at2"/>
<dbReference type="EMBL" id="CP001958">
    <property type="protein sequence ID" value="ADG98371.1"/>
    <property type="molecule type" value="Genomic_DNA"/>
</dbReference>
<reference evidence="2 3" key="1">
    <citation type="journal article" date="2010" name="Stand. Genomic Sci.">
        <title>Complete genome sequence of Segniliparus rotundus type strain (CDC 1076).</title>
        <authorList>
            <person name="Sikorski J."/>
            <person name="Lapidus A."/>
            <person name="Copeland A."/>
            <person name="Misra M."/>
            <person name="Glavina Del Rio T."/>
            <person name="Nolan M."/>
            <person name="Lucas S."/>
            <person name="Chen F."/>
            <person name="Tice H."/>
            <person name="Cheng J.F."/>
            <person name="Jando M."/>
            <person name="Schneider S."/>
            <person name="Bruce D."/>
            <person name="Goodwin L."/>
            <person name="Pitluck S."/>
            <person name="Liolios K."/>
            <person name="Mikhailova N."/>
            <person name="Pati A."/>
            <person name="Ivanova N."/>
            <person name="Mavromatis K."/>
            <person name="Chen A."/>
            <person name="Palaniappan K."/>
            <person name="Chertkov O."/>
            <person name="Land M."/>
            <person name="Hauser L."/>
            <person name="Chang Y.J."/>
            <person name="Jeffries C.D."/>
            <person name="Brettin T."/>
            <person name="Detter J.C."/>
            <person name="Han C."/>
            <person name="Rohde M."/>
            <person name="Goker M."/>
            <person name="Bristow J."/>
            <person name="Eisen J.A."/>
            <person name="Markowitz V."/>
            <person name="Hugenholtz P."/>
            <person name="Kyrpides N.C."/>
            <person name="Klenk H.P."/>
        </authorList>
    </citation>
    <scope>NUCLEOTIDE SEQUENCE [LARGE SCALE GENOMIC DNA]</scope>
    <source>
        <strain evidence="3">ATCC BAA-972 / CDC 1076 / CIP 108378 / DSM 44985 / JCM 13578</strain>
    </source>
</reference>
<keyword evidence="1" id="KW-0732">Signal</keyword>